<proteinExistence type="predicted"/>
<evidence type="ECO:0000313" key="2">
    <source>
        <dbReference type="Proteomes" id="UP000183210"/>
    </source>
</evidence>
<accession>A0A9X8QK74</accession>
<protein>
    <submittedName>
        <fullName evidence="1">Uncharacterized protein</fullName>
    </submittedName>
</protein>
<evidence type="ECO:0000313" key="1">
    <source>
        <dbReference type="EMBL" id="SEQ78959.1"/>
    </source>
</evidence>
<name>A0A9X8QK74_9PSED</name>
<dbReference type="RefSeq" id="WP_073450714.1">
    <property type="nucleotide sequence ID" value="NZ_FOEV01000008.1"/>
</dbReference>
<organism evidence="1 2">
    <name type="scientific">Pseudomonas lutea</name>
    <dbReference type="NCBI Taxonomy" id="243924"/>
    <lineage>
        <taxon>Bacteria</taxon>
        <taxon>Pseudomonadati</taxon>
        <taxon>Pseudomonadota</taxon>
        <taxon>Gammaproteobacteria</taxon>
        <taxon>Pseudomonadales</taxon>
        <taxon>Pseudomonadaceae</taxon>
        <taxon>Pseudomonas</taxon>
    </lineage>
</organism>
<reference evidence="1 2" key="1">
    <citation type="submission" date="2016-10" db="EMBL/GenBank/DDBJ databases">
        <authorList>
            <person name="Varghese N."/>
            <person name="Submissions S."/>
        </authorList>
    </citation>
    <scope>NUCLEOTIDE SEQUENCE [LARGE SCALE GENOMIC DNA]</scope>
    <source>
        <strain evidence="1 2">LMG 21974</strain>
    </source>
</reference>
<sequence length="82" mass="8882">MFAAIGSGFVIGEVPGFAFQVKGDAKETIAEQLAAWLNGLITSHVKLFEKPASQDSLLTLKKMIEREFESSTEVVPLLISSI</sequence>
<dbReference type="EMBL" id="FOEV01000008">
    <property type="protein sequence ID" value="SEQ78959.1"/>
    <property type="molecule type" value="Genomic_DNA"/>
</dbReference>
<dbReference type="AlphaFoldDB" id="A0A9X8QK74"/>
<dbReference type="Proteomes" id="UP000183210">
    <property type="component" value="Unassembled WGS sequence"/>
</dbReference>
<comment type="caution">
    <text evidence="1">The sequence shown here is derived from an EMBL/GenBank/DDBJ whole genome shotgun (WGS) entry which is preliminary data.</text>
</comment>
<gene>
    <name evidence="1" type="ORF">SAMN05216409_108271</name>
</gene>
<dbReference type="GeneID" id="300267498"/>